<reference evidence="12 13" key="1">
    <citation type="submission" date="2019-06" db="EMBL/GenBank/DDBJ databases">
        <authorList>
            <person name="Jiang L."/>
        </authorList>
    </citation>
    <scope>NUCLEOTIDE SEQUENCE [LARGE SCALE GENOMIC DNA]</scope>
    <source>
        <strain evidence="12 13">YIM 48858</strain>
    </source>
</reference>
<organism evidence="12 13">
    <name type="scientific">Rubellimicrobium roseum</name>
    <dbReference type="NCBI Taxonomy" id="687525"/>
    <lineage>
        <taxon>Bacteria</taxon>
        <taxon>Pseudomonadati</taxon>
        <taxon>Pseudomonadota</taxon>
        <taxon>Alphaproteobacteria</taxon>
        <taxon>Rhodobacterales</taxon>
        <taxon>Roseobacteraceae</taxon>
        <taxon>Rubellimicrobium</taxon>
    </lineage>
</organism>
<dbReference type="NCBIfam" id="TIGR01596">
    <property type="entry name" value="cas3_HD"/>
    <property type="match status" value="1"/>
</dbReference>
<dbReference type="PANTHER" id="PTHR47963:SF9">
    <property type="entry name" value="CRISPR-ASSOCIATED ENDONUCLEASE_HELICASE CAS3"/>
    <property type="match status" value="1"/>
</dbReference>
<keyword evidence="5" id="KW-0547">Nucleotide-binding</keyword>
<dbReference type="PROSITE" id="PS51643">
    <property type="entry name" value="HD_CAS3"/>
    <property type="match status" value="1"/>
</dbReference>
<dbReference type="GO" id="GO:0046872">
    <property type="term" value="F:metal ion binding"/>
    <property type="evidence" value="ECO:0007669"/>
    <property type="project" value="UniProtKB-KW"/>
</dbReference>
<evidence type="ECO:0000256" key="5">
    <source>
        <dbReference type="ARBA" id="ARBA00022741"/>
    </source>
</evidence>
<dbReference type="Pfam" id="PF18019">
    <property type="entry name" value="Cas3_HD"/>
    <property type="match status" value="1"/>
</dbReference>
<dbReference type="GO" id="GO:0003724">
    <property type="term" value="F:RNA helicase activity"/>
    <property type="evidence" value="ECO:0007669"/>
    <property type="project" value="TreeGrafter"/>
</dbReference>
<sequence>MLDVAAVADALLAPYELTRARRNLLCLMVALHDLGKIGAEFRAMIQHGQPQSRRHWELTEVWLIRNEKLLLERLGGTRHGLRPLIAAVAGHHGRPPSASEGGLGTVDDFEAMARRAGPEAEQDATTVILNFLEIWPEARLDLSSVDAKRLSWWLSGLTVVADWVASNPEWFPPRGPDLGPLQYLEFTQQQVPQALAEAGLTGAAVRAEPLFNFALRPMQEAASQVSLPDGPMLAILEDETGSGKTEAALILAQRMLLARKGRGLYVALPTMATADAMFARAEKVIGCLFQHPSLTLAHGRSGLSEQFREVVGRERASDDVTCAPWLADSRRRALLADVGIGTVDQALLAVLPTKFSTLRQWGLSSKILIVDEVHELGNPYMARQLEALLRLHAMQGGSAILLTATLPLKQRERLMSAFEVGAGRAPLSDPDPAYPSLVVAGGAAVKEFAVGPSPKGSVAVKRIDSTEAVADLLAEAARQGAAGVWVRNAVDDAIAGVALLQARGVEAELLHARFTLCDRKVVEARALGRFGKDGEGRAGRVLVATQVVEASLDLDFDAMVSDLAPMAALVQRAGRLWRHLDRRPREARPVAGPVLHVLSPDPGEVAGPQWLHKVLASGAWVYPVPDQWRTADVLFRAGEIVVPGGLRDLIEAVHGDQVRAVPEVLQRAEDQRIGASYAEDALARHNVVEIDQGYREAGRGMDDREYPTRLGGETRPIVLARRIDDVLRPWAGGKGSAEDWMLSEVAAQATRLAKLRLPDQRTAEIVAATWDWPEWKRESVTVCPVGDDGTICEGLRYRVKTGLEFL</sequence>
<dbReference type="InterPro" id="IPR014001">
    <property type="entry name" value="Helicase_ATP-bd"/>
</dbReference>
<dbReference type="InterPro" id="IPR027417">
    <property type="entry name" value="P-loop_NTPase"/>
</dbReference>
<dbReference type="NCBIfam" id="TIGR01587">
    <property type="entry name" value="cas3_core"/>
    <property type="match status" value="1"/>
</dbReference>
<dbReference type="PANTHER" id="PTHR47963">
    <property type="entry name" value="DEAD-BOX ATP-DEPENDENT RNA HELICASE 47, MITOCHONDRIAL"/>
    <property type="match status" value="1"/>
</dbReference>
<keyword evidence="7" id="KW-0347">Helicase</keyword>
<evidence type="ECO:0000256" key="1">
    <source>
        <dbReference type="ARBA" id="ARBA00006847"/>
    </source>
</evidence>
<evidence type="ECO:0000313" key="13">
    <source>
        <dbReference type="Proteomes" id="UP000305709"/>
    </source>
</evidence>
<dbReference type="Gene3D" id="1.10.3210.30">
    <property type="match status" value="1"/>
</dbReference>
<dbReference type="InterPro" id="IPR006474">
    <property type="entry name" value="Helicase_Cas3_CRISPR-ass_core"/>
</dbReference>
<evidence type="ECO:0000313" key="12">
    <source>
        <dbReference type="EMBL" id="TNC72039.1"/>
    </source>
</evidence>
<evidence type="ECO:0000256" key="2">
    <source>
        <dbReference type="ARBA" id="ARBA00009046"/>
    </source>
</evidence>
<dbReference type="OrthoDB" id="9810236at2"/>
<dbReference type="Proteomes" id="UP000305709">
    <property type="component" value="Unassembled WGS sequence"/>
</dbReference>
<feature type="domain" description="HD Cas3-type" evidence="11">
    <location>
        <begin position="1"/>
        <end position="164"/>
    </location>
</feature>
<accession>A0A5C4NHY8</accession>
<evidence type="ECO:0000256" key="6">
    <source>
        <dbReference type="ARBA" id="ARBA00022801"/>
    </source>
</evidence>
<evidence type="ECO:0000256" key="3">
    <source>
        <dbReference type="ARBA" id="ARBA00022722"/>
    </source>
</evidence>
<comment type="caution">
    <text evidence="12">The sequence shown here is derived from an EMBL/GenBank/DDBJ whole genome shotgun (WGS) entry which is preliminary data.</text>
</comment>
<dbReference type="InterPro" id="IPR011545">
    <property type="entry name" value="DEAD/DEAH_box_helicase_dom"/>
</dbReference>
<evidence type="ECO:0000256" key="7">
    <source>
        <dbReference type="ARBA" id="ARBA00022806"/>
    </source>
</evidence>
<evidence type="ECO:0000256" key="8">
    <source>
        <dbReference type="ARBA" id="ARBA00022840"/>
    </source>
</evidence>
<keyword evidence="6" id="KW-0378">Hydrolase</keyword>
<dbReference type="SMART" id="SM00487">
    <property type="entry name" value="DEXDc"/>
    <property type="match status" value="1"/>
</dbReference>
<dbReference type="SUPFAM" id="SSF52540">
    <property type="entry name" value="P-loop containing nucleoside triphosphate hydrolases"/>
    <property type="match status" value="1"/>
</dbReference>
<comment type="similarity">
    <text evidence="2">In the central section; belongs to the CRISPR-associated helicase Cas3 family.</text>
</comment>
<keyword evidence="3" id="KW-0540">Nuclease</keyword>
<protein>
    <submittedName>
        <fullName evidence="12">CRISPR-associated helicase Cas3</fullName>
    </submittedName>
</protein>
<dbReference type="GO" id="GO:0003723">
    <property type="term" value="F:RNA binding"/>
    <property type="evidence" value="ECO:0007669"/>
    <property type="project" value="TreeGrafter"/>
</dbReference>
<dbReference type="SMART" id="SM00490">
    <property type="entry name" value="HELICc"/>
    <property type="match status" value="1"/>
</dbReference>
<dbReference type="InterPro" id="IPR006483">
    <property type="entry name" value="CRISPR-assoc_Cas3_HD"/>
</dbReference>
<dbReference type="InterPro" id="IPR038257">
    <property type="entry name" value="CRISPR-assoc_Cas3_HD_sf"/>
</dbReference>
<dbReference type="EMBL" id="VDFV01000010">
    <property type="protein sequence ID" value="TNC72039.1"/>
    <property type="molecule type" value="Genomic_DNA"/>
</dbReference>
<dbReference type="InterPro" id="IPR050547">
    <property type="entry name" value="DEAD_box_RNA_helicases"/>
</dbReference>
<evidence type="ECO:0000256" key="9">
    <source>
        <dbReference type="ARBA" id="ARBA00023118"/>
    </source>
</evidence>
<dbReference type="GO" id="GO:0004518">
    <property type="term" value="F:nuclease activity"/>
    <property type="evidence" value="ECO:0007669"/>
    <property type="project" value="UniProtKB-KW"/>
</dbReference>
<dbReference type="GO" id="GO:0005524">
    <property type="term" value="F:ATP binding"/>
    <property type="evidence" value="ECO:0007669"/>
    <property type="project" value="UniProtKB-KW"/>
</dbReference>
<dbReference type="AlphaFoldDB" id="A0A5C4NHY8"/>
<evidence type="ECO:0000259" key="11">
    <source>
        <dbReference type="PROSITE" id="PS51643"/>
    </source>
</evidence>
<keyword evidence="9" id="KW-0051">Antiviral defense</keyword>
<name>A0A5C4NHY8_9RHOB</name>
<dbReference type="PROSITE" id="PS51192">
    <property type="entry name" value="HELICASE_ATP_BIND_1"/>
    <property type="match status" value="1"/>
</dbReference>
<feature type="domain" description="Helicase ATP-binding" evidence="10">
    <location>
        <begin position="225"/>
        <end position="424"/>
    </location>
</feature>
<dbReference type="Pfam" id="PF22590">
    <property type="entry name" value="Cas3-like_C_2"/>
    <property type="match status" value="1"/>
</dbReference>
<evidence type="ECO:0000259" key="10">
    <source>
        <dbReference type="PROSITE" id="PS51192"/>
    </source>
</evidence>
<keyword evidence="13" id="KW-1185">Reference proteome</keyword>
<keyword evidence="8" id="KW-0067">ATP-binding</keyword>
<dbReference type="Gene3D" id="3.40.50.300">
    <property type="entry name" value="P-loop containing nucleotide triphosphate hydrolases"/>
    <property type="match status" value="2"/>
</dbReference>
<proteinExistence type="inferred from homology"/>
<dbReference type="CDD" id="cd09641">
    <property type="entry name" value="Cas3''_I"/>
    <property type="match status" value="1"/>
</dbReference>
<dbReference type="Pfam" id="PF00270">
    <property type="entry name" value="DEAD"/>
    <property type="match status" value="1"/>
</dbReference>
<comment type="similarity">
    <text evidence="1">In the N-terminal section; belongs to the CRISPR-associated nuclease Cas3-HD family.</text>
</comment>
<gene>
    <name evidence="12" type="primary">cas3</name>
    <name evidence="12" type="ORF">FHG71_09930</name>
</gene>
<dbReference type="InterPro" id="IPR054712">
    <property type="entry name" value="Cas3-like_dom"/>
</dbReference>
<evidence type="ECO:0000256" key="4">
    <source>
        <dbReference type="ARBA" id="ARBA00022723"/>
    </source>
</evidence>
<dbReference type="GO" id="GO:0016787">
    <property type="term" value="F:hydrolase activity"/>
    <property type="evidence" value="ECO:0007669"/>
    <property type="project" value="UniProtKB-KW"/>
</dbReference>
<dbReference type="GO" id="GO:0051607">
    <property type="term" value="P:defense response to virus"/>
    <property type="evidence" value="ECO:0007669"/>
    <property type="project" value="UniProtKB-KW"/>
</dbReference>
<keyword evidence="4" id="KW-0479">Metal-binding</keyword>
<dbReference type="InterPro" id="IPR001650">
    <property type="entry name" value="Helicase_C-like"/>
</dbReference>